<evidence type="ECO:0008006" key="3">
    <source>
        <dbReference type="Google" id="ProtNLM"/>
    </source>
</evidence>
<reference evidence="1 2" key="1">
    <citation type="submission" date="2016-12" db="EMBL/GenBank/DDBJ databases">
        <title>The genomes of Aspergillus section Nigri reveals drivers in fungal speciation.</title>
        <authorList>
            <consortium name="DOE Joint Genome Institute"/>
            <person name="Vesth T.C."/>
            <person name="Nybo J."/>
            <person name="Theobald S."/>
            <person name="Brandl J."/>
            <person name="Frisvad J.C."/>
            <person name="Nielsen K.F."/>
            <person name="Lyhne E.K."/>
            <person name="Kogle M.E."/>
            <person name="Kuo A."/>
            <person name="Riley R."/>
            <person name="Clum A."/>
            <person name="Nolan M."/>
            <person name="Lipzen A."/>
            <person name="Salamov A."/>
            <person name="Henrissat B."/>
            <person name="Wiebenga A."/>
            <person name="De Vries R.P."/>
            <person name="Grigoriev I.V."/>
            <person name="Mortensen U.H."/>
            <person name="Andersen M.R."/>
            <person name="Baker S.E."/>
        </authorList>
    </citation>
    <scope>NUCLEOTIDE SEQUENCE [LARGE SCALE GENOMIC DNA]</scope>
    <source>
        <strain evidence="1 2">IBT 23096</strain>
    </source>
</reference>
<accession>A0A2I2G7D1</accession>
<evidence type="ECO:0000313" key="2">
    <source>
        <dbReference type="Proteomes" id="UP000234275"/>
    </source>
</evidence>
<dbReference type="OrthoDB" id="2156052at2759"/>
<sequence length="367" mass="41128">MDRLRCYTTRNLRIPAAREEFGLGDGVWFDNHANSLEVERSGSDTPLSRPDQFCIHRVDSQSKALLTTVEYKPPHKLSVQTIHEGFRPMEFWQEIVKPDIILKDGPEKQRYNTAHLAGSVAVQQFHGMIQYRVGCSSITNGLLDAWRNAAEKKLLKWHTSFNSERSQIPAAELPPVTNVGYASSEYTRNQGGQSRPYFAQYCGLLDPNCLNTELHILGGRSDDCYLISAEDLAKKLKAQLNRDLDYNCTLTGPCGSYGAPFKIICAIYGYIIVGKGTTSRLWNKVLREVDIYRVLQRAQGSAVPVFLGAIDLAQIYFLHGAGEICHILLMGWGGESVDQTNLDKTAQHIISQSVKEIRSLGILHRDL</sequence>
<dbReference type="EMBL" id="MSFO01000004">
    <property type="protein sequence ID" value="PLB48775.1"/>
    <property type="molecule type" value="Genomic_DNA"/>
</dbReference>
<evidence type="ECO:0000313" key="1">
    <source>
        <dbReference type="EMBL" id="PLB48775.1"/>
    </source>
</evidence>
<dbReference type="AlphaFoldDB" id="A0A2I2G7D1"/>
<dbReference type="GeneID" id="36559249"/>
<dbReference type="RefSeq" id="XP_024704077.1">
    <property type="nucleotide sequence ID" value="XM_024851550.1"/>
</dbReference>
<keyword evidence="2" id="KW-1185">Reference proteome</keyword>
<name>A0A2I2G7D1_9EURO</name>
<gene>
    <name evidence="1" type="ORF">P170DRAFT_455646</name>
</gene>
<protein>
    <recommendedName>
        <fullName evidence="3">Protein kinase domain-containing protein</fullName>
    </recommendedName>
</protein>
<comment type="caution">
    <text evidence="1">The sequence shown here is derived from an EMBL/GenBank/DDBJ whole genome shotgun (WGS) entry which is preliminary data.</text>
</comment>
<dbReference type="STRING" id="1392250.A0A2I2G7D1"/>
<dbReference type="VEuPathDB" id="FungiDB:P170DRAFT_455646"/>
<organism evidence="1 2">
    <name type="scientific">Aspergillus steynii IBT 23096</name>
    <dbReference type="NCBI Taxonomy" id="1392250"/>
    <lineage>
        <taxon>Eukaryota</taxon>
        <taxon>Fungi</taxon>
        <taxon>Dikarya</taxon>
        <taxon>Ascomycota</taxon>
        <taxon>Pezizomycotina</taxon>
        <taxon>Eurotiomycetes</taxon>
        <taxon>Eurotiomycetidae</taxon>
        <taxon>Eurotiales</taxon>
        <taxon>Aspergillaceae</taxon>
        <taxon>Aspergillus</taxon>
        <taxon>Aspergillus subgen. Circumdati</taxon>
    </lineage>
</organism>
<dbReference type="Proteomes" id="UP000234275">
    <property type="component" value="Unassembled WGS sequence"/>
</dbReference>
<proteinExistence type="predicted"/>